<dbReference type="RefSeq" id="WP_258423636.1">
    <property type="nucleotide sequence ID" value="NZ_JANSUY010000010.1"/>
</dbReference>
<comment type="caution">
    <text evidence="1">The sequence shown here is derived from an EMBL/GenBank/DDBJ whole genome shotgun (WGS) entry which is preliminary data.</text>
</comment>
<organism evidence="1 2">
    <name type="scientific">Aquiflexum gelatinilyticum</name>
    <dbReference type="NCBI Taxonomy" id="2961943"/>
    <lineage>
        <taxon>Bacteria</taxon>
        <taxon>Pseudomonadati</taxon>
        <taxon>Bacteroidota</taxon>
        <taxon>Cytophagia</taxon>
        <taxon>Cytophagales</taxon>
        <taxon>Cyclobacteriaceae</taxon>
        <taxon>Aquiflexum</taxon>
    </lineage>
</organism>
<accession>A0A9X2P4E8</accession>
<reference evidence="1" key="1">
    <citation type="submission" date="2022-08" db="EMBL/GenBank/DDBJ databases">
        <authorList>
            <person name="Zhang D."/>
        </authorList>
    </citation>
    <scope>NUCLEOTIDE SEQUENCE</scope>
    <source>
        <strain evidence="1">XJ19-11</strain>
    </source>
</reference>
<protein>
    <submittedName>
        <fullName evidence="1">Uncharacterized protein</fullName>
    </submittedName>
</protein>
<sequence>MATKISPRCGFFWRNLLNGKFDNQILKENPVLENWWGGGNFSGPAVAMCVDRIKIS</sequence>
<keyword evidence="2" id="KW-1185">Reference proteome</keyword>
<proteinExistence type="predicted"/>
<evidence type="ECO:0000313" key="2">
    <source>
        <dbReference type="Proteomes" id="UP001142175"/>
    </source>
</evidence>
<evidence type="ECO:0000313" key="1">
    <source>
        <dbReference type="EMBL" id="MCR9015773.1"/>
    </source>
</evidence>
<gene>
    <name evidence="1" type="ORF">NU887_12060</name>
</gene>
<dbReference type="EMBL" id="JANSUY010000010">
    <property type="protein sequence ID" value="MCR9015773.1"/>
    <property type="molecule type" value="Genomic_DNA"/>
</dbReference>
<name>A0A9X2P4E8_9BACT</name>
<dbReference type="AlphaFoldDB" id="A0A9X2P4E8"/>
<dbReference type="Proteomes" id="UP001142175">
    <property type="component" value="Unassembled WGS sequence"/>
</dbReference>